<gene>
    <name evidence="2" type="ORF">ONB1V03_LOCUS4121</name>
</gene>
<accession>A0A7R9LKT1</accession>
<feature type="chain" id="PRO_5036211234" evidence="1">
    <location>
        <begin position="23"/>
        <end position="143"/>
    </location>
</feature>
<name>A0A7R9LKT1_9ACAR</name>
<dbReference type="Proteomes" id="UP000728032">
    <property type="component" value="Unassembled WGS sequence"/>
</dbReference>
<feature type="signal peptide" evidence="1">
    <location>
        <begin position="1"/>
        <end position="22"/>
    </location>
</feature>
<reference evidence="2" key="1">
    <citation type="submission" date="2020-11" db="EMBL/GenBank/DDBJ databases">
        <authorList>
            <person name="Tran Van P."/>
        </authorList>
    </citation>
    <scope>NUCLEOTIDE SEQUENCE</scope>
</reference>
<keyword evidence="3" id="KW-1185">Reference proteome</keyword>
<dbReference type="OrthoDB" id="10592206at2759"/>
<proteinExistence type="predicted"/>
<organism evidence="2">
    <name type="scientific">Oppiella nova</name>
    <dbReference type="NCBI Taxonomy" id="334625"/>
    <lineage>
        <taxon>Eukaryota</taxon>
        <taxon>Metazoa</taxon>
        <taxon>Ecdysozoa</taxon>
        <taxon>Arthropoda</taxon>
        <taxon>Chelicerata</taxon>
        <taxon>Arachnida</taxon>
        <taxon>Acari</taxon>
        <taxon>Acariformes</taxon>
        <taxon>Sarcoptiformes</taxon>
        <taxon>Oribatida</taxon>
        <taxon>Brachypylina</taxon>
        <taxon>Oppioidea</taxon>
        <taxon>Oppiidae</taxon>
        <taxon>Oppiella</taxon>
    </lineage>
</organism>
<evidence type="ECO:0000313" key="2">
    <source>
        <dbReference type="EMBL" id="CAD7643417.1"/>
    </source>
</evidence>
<keyword evidence="1" id="KW-0732">Signal</keyword>
<protein>
    <submittedName>
        <fullName evidence="2">Uncharacterized protein</fullName>
    </submittedName>
</protein>
<sequence length="143" mass="16716">MNDLMKVLLAFVVFIVIQVSKQEEDSQLIQTYSQCIRCQEMDRQCAAIMTDKRSDTGTLRMSNRFGKRDAETLRMSNRFGKRDAETLRMSNRFGKRDTPETLRMSNRFGKRDTETLRMSNRFGKRNGEIFDESLGQNRNPIDS</sequence>
<dbReference type="EMBL" id="CAJPVJ010001357">
    <property type="protein sequence ID" value="CAG2164570.1"/>
    <property type="molecule type" value="Genomic_DNA"/>
</dbReference>
<dbReference type="EMBL" id="OC916182">
    <property type="protein sequence ID" value="CAD7643417.1"/>
    <property type="molecule type" value="Genomic_DNA"/>
</dbReference>
<evidence type="ECO:0000313" key="3">
    <source>
        <dbReference type="Proteomes" id="UP000728032"/>
    </source>
</evidence>
<evidence type="ECO:0000256" key="1">
    <source>
        <dbReference type="SAM" id="SignalP"/>
    </source>
</evidence>
<dbReference type="AlphaFoldDB" id="A0A7R9LKT1"/>